<keyword evidence="4" id="KW-1185">Reference proteome</keyword>
<sequence>MRVSSILSILLLAAPSVTSAANVQRRRVVKIYKTDDGDSKRALQPDQGMEGPEDAMAGPEDAVGGPPVEGEDSSLSSSLSMSLSMSTSSEAADIITPTNAPSMVDVGGPPEMTGAPSAVAVESDMSMSMSSSMSASMSTSMSYELDVPISRTMSPVSSASATTPTLPPVSMPTLPPIGEPVGTPEDPDGDGDVHTEDVEIVVTGMPSPAPTVAKIVEPAAATSGATAVGNGLAALAAVAAFLA</sequence>
<accession>A0ABD3SPZ3</accession>
<dbReference type="AlphaFoldDB" id="A0ABD3SPZ3"/>
<evidence type="ECO:0000313" key="3">
    <source>
        <dbReference type="EMBL" id="KAL3826288.1"/>
    </source>
</evidence>
<evidence type="ECO:0000256" key="2">
    <source>
        <dbReference type="SAM" id="SignalP"/>
    </source>
</evidence>
<dbReference type="Proteomes" id="UP001530377">
    <property type="component" value="Unassembled WGS sequence"/>
</dbReference>
<proteinExistence type="predicted"/>
<keyword evidence="2" id="KW-0732">Signal</keyword>
<evidence type="ECO:0000256" key="1">
    <source>
        <dbReference type="SAM" id="MobiDB-lite"/>
    </source>
</evidence>
<reference evidence="3 4" key="1">
    <citation type="submission" date="2024-10" db="EMBL/GenBank/DDBJ databases">
        <title>Updated reference genomes for cyclostephanoid diatoms.</title>
        <authorList>
            <person name="Roberts W.R."/>
            <person name="Alverson A.J."/>
        </authorList>
    </citation>
    <scope>NUCLEOTIDE SEQUENCE [LARGE SCALE GENOMIC DNA]</scope>
    <source>
        <strain evidence="3 4">AJA228-03</strain>
    </source>
</reference>
<protein>
    <submittedName>
        <fullName evidence="3">Uncharacterized protein</fullName>
    </submittedName>
</protein>
<name>A0ABD3SPZ3_9STRA</name>
<feature type="signal peptide" evidence="2">
    <location>
        <begin position="1"/>
        <end position="20"/>
    </location>
</feature>
<feature type="compositionally biased region" description="Low complexity" evidence="1">
    <location>
        <begin position="154"/>
        <end position="164"/>
    </location>
</feature>
<gene>
    <name evidence="3" type="ORF">ACHAXA_004606</name>
</gene>
<feature type="chain" id="PRO_5044874977" evidence="2">
    <location>
        <begin position="21"/>
        <end position="243"/>
    </location>
</feature>
<feature type="region of interest" description="Disordered" evidence="1">
    <location>
        <begin position="36"/>
        <end position="79"/>
    </location>
</feature>
<evidence type="ECO:0000313" key="4">
    <source>
        <dbReference type="Proteomes" id="UP001530377"/>
    </source>
</evidence>
<organism evidence="3 4">
    <name type="scientific">Cyclostephanos tholiformis</name>
    <dbReference type="NCBI Taxonomy" id="382380"/>
    <lineage>
        <taxon>Eukaryota</taxon>
        <taxon>Sar</taxon>
        <taxon>Stramenopiles</taxon>
        <taxon>Ochrophyta</taxon>
        <taxon>Bacillariophyta</taxon>
        <taxon>Coscinodiscophyceae</taxon>
        <taxon>Thalassiosirophycidae</taxon>
        <taxon>Stephanodiscales</taxon>
        <taxon>Stephanodiscaceae</taxon>
        <taxon>Cyclostephanos</taxon>
    </lineage>
</organism>
<feature type="region of interest" description="Disordered" evidence="1">
    <location>
        <begin position="154"/>
        <end position="173"/>
    </location>
</feature>
<comment type="caution">
    <text evidence="3">The sequence shown here is derived from an EMBL/GenBank/DDBJ whole genome shotgun (WGS) entry which is preliminary data.</text>
</comment>
<dbReference type="EMBL" id="JALLPB020000024">
    <property type="protein sequence ID" value="KAL3826288.1"/>
    <property type="molecule type" value="Genomic_DNA"/>
</dbReference>